<accession>A0ABW6SKH4</accession>
<keyword evidence="2" id="KW-0812">Transmembrane</keyword>
<keyword evidence="4" id="KW-1185">Reference proteome</keyword>
<comment type="caution">
    <text evidence="3">The sequence shown here is derived from an EMBL/GenBank/DDBJ whole genome shotgun (WGS) entry which is preliminary data.</text>
</comment>
<reference evidence="3 4" key="1">
    <citation type="submission" date="2024-10" db="EMBL/GenBank/DDBJ databases">
        <title>The Natural Products Discovery Center: Release of the First 8490 Sequenced Strains for Exploring Actinobacteria Biosynthetic Diversity.</title>
        <authorList>
            <person name="Kalkreuter E."/>
            <person name="Kautsar S.A."/>
            <person name="Yang D."/>
            <person name="Bader C.D."/>
            <person name="Teijaro C.N."/>
            <person name="Fluegel L."/>
            <person name="Davis C.M."/>
            <person name="Simpson J.R."/>
            <person name="Lauterbach L."/>
            <person name="Steele A.D."/>
            <person name="Gui C."/>
            <person name="Meng S."/>
            <person name="Li G."/>
            <person name="Viehrig K."/>
            <person name="Ye F."/>
            <person name="Su P."/>
            <person name="Kiefer A.F."/>
            <person name="Nichols A."/>
            <person name="Cepeda A.J."/>
            <person name="Yan W."/>
            <person name="Fan B."/>
            <person name="Jiang Y."/>
            <person name="Adhikari A."/>
            <person name="Zheng C.-J."/>
            <person name="Schuster L."/>
            <person name="Cowan T.M."/>
            <person name="Smanski M.J."/>
            <person name="Chevrette M.G."/>
            <person name="De Carvalho L.P.S."/>
            <person name="Shen B."/>
        </authorList>
    </citation>
    <scope>NUCLEOTIDE SEQUENCE [LARGE SCALE GENOMIC DNA]</scope>
    <source>
        <strain evidence="3 4">NPDC002173</strain>
    </source>
</reference>
<evidence type="ECO:0000313" key="3">
    <source>
        <dbReference type="EMBL" id="MFF3665388.1"/>
    </source>
</evidence>
<keyword evidence="2" id="KW-1133">Transmembrane helix</keyword>
<feature type="compositionally biased region" description="Low complexity" evidence="1">
    <location>
        <begin position="157"/>
        <end position="168"/>
    </location>
</feature>
<gene>
    <name evidence="3" type="ORF">ACFYXI_07320</name>
</gene>
<feature type="region of interest" description="Disordered" evidence="1">
    <location>
        <begin position="147"/>
        <end position="168"/>
    </location>
</feature>
<dbReference type="EMBL" id="JBIASD010000004">
    <property type="protein sequence ID" value="MFF3665388.1"/>
    <property type="molecule type" value="Genomic_DNA"/>
</dbReference>
<dbReference type="Proteomes" id="UP001602013">
    <property type="component" value="Unassembled WGS sequence"/>
</dbReference>
<dbReference type="RefSeq" id="WP_387409384.1">
    <property type="nucleotide sequence ID" value="NZ_JBIASD010000004.1"/>
</dbReference>
<sequence length="180" mass="19292">MLADSLPVLAGAVGCIAGMAFGWWVKEGAARRDRDLAEQVRRDRDAHHEMRVVDLCGRLHNAEKQRDSALDAVASIRDLTDSSDLEGVRAHAEQALSDQGYTGRLRAVQAALEAVTDDLDKHRRVCWLDGDAPHVIWHAGETAPIPAVTDQPGSRPAAASGTAGDDGDGLLVDGAGWWAR</sequence>
<organism evidence="3 4">
    <name type="scientific">Microtetraspora malaysiensis</name>
    <dbReference type="NCBI Taxonomy" id="161358"/>
    <lineage>
        <taxon>Bacteria</taxon>
        <taxon>Bacillati</taxon>
        <taxon>Actinomycetota</taxon>
        <taxon>Actinomycetes</taxon>
        <taxon>Streptosporangiales</taxon>
        <taxon>Streptosporangiaceae</taxon>
        <taxon>Microtetraspora</taxon>
    </lineage>
</organism>
<evidence type="ECO:0000256" key="1">
    <source>
        <dbReference type="SAM" id="MobiDB-lite"/>
    </source>
</evidence>
<protein>
    <submittedName>
        <fullName evidence="3">Uncharacterized protein</fullName>
    </submittedName>
</protein>
<feature type="transmembrane region" description="Helical" evidence="2">
    <location>
        <begin position="6"/>
        <end position="25"/>
    </location>
</feature>
<keyword evidence="2" id="KW-0472">Membrane</keyword>
<evidence type="ECO:0000313" key="4">
    <source>
        <dbReference type="Proteomes" id="UP001602013"/>
    </source>
</evidence>
<name>A0ABW6SKH4_9ACTN</name>
<evidence type="ECO:0000256" key="2">
    <source>
        <dbReference type="SAM" id="Phobius"/>
    </source>
</evidence>
<proteinExistence type="predicted"/>